<evidence type="ECO:0000259" key="4">
    <source>
        <dbReference type="Pfam" id="PF00135"/>
    </source>
</evidence>
<dbReference type="InterPro" id="IPR050309">
    <property type="entry name" value="Type-B_Carboxylest/Lipase"/>
</dbReference>
<dbReference type="Proteomes" id="UP000467428">
    <property type="component" value="Chromosome"/>
</dbReference>
<keyword evidence="2 3" id="KW-0378">Hydrolase</keyword>
<dbReference type="PROSITE" id="PS00122">
    <property type="entry name" value="CARBOXYLESTERASE_B_1"/>
    <property type="match status" value="1"/>
</dbReference>
<keyword evidence="6" id="KW-1185">Reference proteome</keyword>
<dbReference type="KEGG" id="marz:MARA_15320"/>
<accession>A0A7I7RTY4</accession>
<protein>
    <recommendedName>
        <fullName evidence="3">Carboxylic ester hydrolase</fullName>
        <ecNumber evidence="3">3.1.1.-</ecNumber>
    </recommendedName>
</protein>
<dbReference type="InterPro" id="IPR029058">
    <property type="entry name" value="AB_hydrolase_fold"/>
</dbReference>
<sequence>MSEVVVTTSSGRVRGHVAARTASFHGIPYAAPPVGAAGFATPHPHWEWSGIRDATRPGAMAPQAPRGGFGNLDMSPYFGAAAMADPDYLTVDVYAPADGVACPVMVFVHGGGFVSGATQSPLYDGTAFARDGVVLVNVTYRLGIVGFLDLPDAPPNRGLLDVLAALRWVRANIAGFGGDPDNVTLFGQSAGATLVGAMLAIPDAEGVVRRAIMQSGNGLGAFSSEQAARVTHRAAALLGVSPTADDFAGVPVEELVAVVPKLAGLDLRTGTRFDPLLGLSAFSVVLDEQPAESVENGTAADIPLLLGTNAQEGNLYLVPGGDLADSTEQDALDVAARAHADPTAVVQEYRVRRSEAGWGSVRSAILGDALFGIGTRRLADARASRGSAPTHRYEFDWRSDALDGLLGAAHTVELPFVFDRLEVPALRGPRGLLGDVDPPARLADEMHGAWVAYARTGDPGWEPSPNVHRFA</sequence>
<gene>
    <name evidence="5" type="ORF">MARA_15320</name>
</gene>
<dbReference type="RefSeq" id="WP_163917910.1">
    <property type="nucleotide sequence ID" value="NZ_AP022593.1"/>
</dbReference>
<organism evidence="5 6">
    <name type="scientific">Mycolicibacterium arabiense</name>
    <dbReference type="NCBI Taxonomy" id="1286181"/>
    <lineage>
        <taxon>Bacteria</taxon>
        <taxon>Bacillati</taxon>
        <taxon>Actinomycetota</taxon>
        <taxon>Actinomycetes</taxon>
        <taxon>Mycobacteriales</taxon>
        <taxon>Mycobacteriaceae</taxon>
        <taxon>Mycolicibacterium</taxon>
    </lineage>
</organism>
<reference evidence="5 6" key="1">
    <citation type="journal article" date="2019" name="Emerg. Microbes Infect.">
        <title>Comprehensive subspecies identification of 175 nontuberculous mycobacteria species based on 7547 genomic profiles.</title>
        <authorList>
            <person name="Matsumoto Y."/>
            <person name="Kinjo T."/>
            <person name="Motooka D."/>
            <person name="Nabeya D."/>
            <person name="Jung N."/>
            <person name="Uechi K."/>
            <person name="Horii T."/>
            <person name="Iida T."/>
            <person name="Fujita J."/>
            <person name="Nakamura S."/>
        </authorList>
    </citation>
    <scope>NUCLEOTIDE SEQUENCE [LARGE SCALE GENOMIC DNA]</scope>
    <source>
        <strain evidence="5 6">JCM 18538</strain>
    </source>
</reference>
<evidence type="ECO:0000313" key="6">
    <source>
        <dbReference type="Proteomes" id="UP000467428"/>
    </source>
</evidence>
<evidence type="ECO:0000313" key="5">
    <source>
        <dbReference type="EMBL" id="BBY48064.1"/>
    </source>
</evidence>
<dbReference type="GO" id="GO:0016787">
    <property type="term" value="F:hydrolase activity"/>
    <property type="evidence" value="ECO:0007669"/>
    <property type="project" value="UniProtKB-KW"/>
</dbReference>
<dbReference type="AlphaFoldDB" id="A0A7I7RTY4"/>
<dbReference type="EC" id="3.1.1.-" evidence="3"/>
<evidence type="ECO:0000256" key="2">
    <source>
        <dbReference type="ARBA" id="ARBA00022801"/>
    </source>
</evidence>
<comment type="similarity">
    <text evidence="1 3">Belongs to the type-B carboxylesterase/lipase family.</text>
</comment>
<dbReference type="EMBL" id="AP022593">
    <property type="protein sequence ID" value="BBY48064.1"/>
    <property type="molecule type" value="Genomic_DNA"/>
</dbReference>
<dbReference type="InterPro" id="IPR002018">
    <property type="entry name" value="CarbesteraseB"/>
</dbReference>
<name>A0A7I7RTY4_9MYCO</name>
<dbReference type="PANTHER" id="PTHR11559">
    <property type="entry name" value="CARBOXYLESTERASE"/>
    <property type="match status" value="1"/>
</dbReference>
<geneLocation type="plasmid" evidence="6">
    <name>pjcm18538 dna</name>
</geneLocation>
<dbReference type="Gene3D" id="3.40.50.1820">
    <property type="entry name" value="alpha/beta hydrolase"/>
    <property type="match status" value="1"/>
</dbReference>
<dbReference type="SUPFAM" id="SSF53474">
    <property type="entry name" value="alpha/beta-Hydrolases"/>
    <property type="match status" value="1"/>
</dbReference>
<evidence type="ECO:0000256" key="1">
    <source>
        <dbReference type="ARBA" id="ARBA00005964"/>
    </source>
</evidence>
<proteinExistence type="inferred from homology"/>
<dbReference type="Pfam" id="PF00135">
    <property type="entry name" value="COesterase"/>
    <property type="match status" value="1"/>
</dbReference>
<evidence type="ECO:0000256" key="3">
    <source>
        <dbReference type="RuleBase" id="RU361235"/>
    </source>
</evidence>
<feature type="domain" description="Carboxylesterase type B" evidence="4">
    <location>
        <begin position="3"/>
        <end position="460"/>
    </location>
</feature>
<dbReference type="InterPro" id="IPR019826">
    <property type="entry name" value="Carboxylesterase_B_AS"/>
</dbReference>